<dbReference type="InterPro" id="IPR002781">
    <property type="entry name" value="TM_pro_TauE-like"/>
</dbReference>
<feature type="transmembrane region" description="Helical" evidence="8">
    <location>
        <begin position="111"/>
        <end position="129"/>
    </location>
</feature>
<reference evidence="9 10" key="1">
    <citation type="submission" date="2019-12" db="EMBL/GenBank/DDBJ databases">
        <title>Shinella granuli gen. nov., sp. nov., and proposal of the reclassification of Zoogloea ramigera ATCC 19623 as Shinella zoogloeoides sp. nov.</title>
        <authorList>
            <person name="Gao J."/>
        </authorList>
    </citation>
    <scope>NUCLEOTIDE SEQUENCE [LARGE SCALE GENOMIC DNA]</scope>
    <source>
        <strain evidence="9 10">DSM 287</strain>
    </source>
</reference>
<dbReference type="PANTHER" id="PTHR30269">
    <property type="entry name" value="TRANSMEMBRANE PROTEIN YFCA"/>
    <property type="match status" value="1"/>
</dbReference>
<dbReference type="Proteomes" id="UP000440304">
    <property type="component" value="Unassembled WGS sequence"/>
</dbReference>
<name>A0A6N8T781_SHIZO</name>
<keyword evidence="6 8" id="KW-1133">Transmembrane helix</keyword>
<dbReference type="Pfam" id="PF01925">
    <property type="entry name" value="TauE"/>
    <property type="match status" value="1"/>
</dbReference>
<evidence type="ECO:0000256" key="2">
    <source>
        <dbReference type="ARBA" id="ARBA00009142"/>
    </source>
</evidence>
<feature type="transmembrane region" description="Helical" evidence="8">
    <location>
        <begin position="165"/>
        <end position="185"/>
    </location>
</feature>
<proteinExistence type="inferred from homology"/>
<comment type="similarity">
    <text evidence="2 8">Belongs to the 4-toluene sulfonate uptake permease (TSUP) (TC 2.A.102) family.</text>
</comment>
<gene>
    <name evidence="9" type="ORF">GR156_02010</name>
</gene>
<evidence type="ECO:0000256" key="4">
    <source>
        <dbReference type="ARBA" id="ARBA00022475"/>
    </source>
</evidence>
<evidence type="ECO:0000256" key="1">
    <source>
        <dbReference type="ARBA" id="ARBA00004651"/>
    </source>
</evidence>
<evidence type="ECO:0000256" key="7">
    <source>
        <dbReference type="ARBA" id="ARBA00023136"/>
    </source>
</evidence>
<dbReference type="PANTHER" id="PTHR30269:SF0">
    <property type="entry name" value="MEMBRANE TRANSPORTER PROTEIN YFCA-RELATED"/>
    <property type="match status" value="1"/>
</dbReference>
<accession>A0A6N8T781</accession>
<feature type="transmembrane region" description="Helical" evidence="8">
    <location>
        <begin position="264"/>
        <end position="282"/>
    </location>
</feature>
<feature type="transmembrane region" description="Helical" evidence="8">
    <location>
        <begin position="222"/>
        <end position="244"/>
    </location>
</feature>
<comment type="subcellular location">
    <subcellularLocation>
        <location evidence="1 8">Cell membrane</location>
        <topology evidence="1 8">Multi-pass membrane protein</topology>
    </subcellularLocation>
</comment>
<evidence type="ECO:0000313" key="10">
    <source>
        <dbReference type="Proteomes" id="UP000440304"/>
    </source>
</evidence>
<keyword evidence="4 8" id="KW-1003">Cell membrane</keyword>
<dbReference type="InterPro" id="IPR052017">
    <property type="entry name" value="TSUP"/>
</dbReference>
<evidence type="ECO:0000256" key="6">
    <source>
        <dbReference type="ARBA" id="ARBA00022989"/>
    </source>
</evidence>
<evidence type="ECO:0000256" key="5">
    <source>
        <dbReference type="ARBA" id="ARBA00022692"/>
    </source>
</evidence>
<feature type="transmembrane region" description="Helical" evidence="8">
    <location>
        <begin position="135"/>
        <end position="153"/>
    </location>
</feature>
<sequence>MAARRTQDAAGLAFDAQSDRSAPIAFLALPSPAVADIALHILVFLFIAAFLAGFIDSIAGGGGMITIPAMLLAGIPPLHTLGTNKLQSLFGAGSATIAYARAGHVRLSEQLPMAALSALGGALGALLATVVPGDVLKTFMPFLLVAIAVYFGLKPNIGDVDRHRRMSVFLFTVTVVPLIGFYDGVFGPGTGSFFMLAFVTLAGFGVLKATAHTKLLNFGSNVGAFAVFVSYGVVLWKVGLVMGAGQFLGAQAGSRVAMKAGVKVIKPLLVITSIALAIRLMADPSHPIRVWLGW</sequence>
<dbReference type="GO" id="GO:0005886">
    <property type="term" value="C:plasma membrane"/>
    <property type="evidence" value="ECO:0007669"/>
    <property type="project" value="UniProtKB-SubCell"/>
</dbReference>
<keyword evidence="3" id="KW-0813">Transport</keyword>
<feature type="transmembrane region" description="Helical" evidence="8">
    <location>
        <begin position="37"/>
        <end position="55"/>
    </location>
</feature>
<comment type="caution">
    <text evidence="9">The sequence shown here is derived from an EMBL/GenBank/DDBJ whole genome shotgun (WGS) entry which is preliminary data.</text>
</comment>
<keyword evidence="5 8" id="KW-0812">Transmembrane</keyword>
<dbReference type="EMBL" id="WUML01000001">
    <property type="protein sequence ID" value="MXN99066.1"/>
    <property type="molecule type" value="Genomic_DNA"/>
</dbReference>
<evidence type="ECO:0000313" key="9">
    <source>
        <dbReference type="EMBL" id="MXN99066.1"/>
    </source>
</evidence>
<evidence type="ECO:0000256" key="3">
    <source>
        <dbReference type="ARBA" id="ARBA00022448"/>
    </source>
</evidence>
<feature type="transmembrane region" description="Helical" evidence="8">
    <location>
        <begin position="191"/>
        <end position="210"/>
    </location>
</feature>
<organism evidence="9 10">
    <name type="scientific">Shinella zoogloeoides</name>
    <name type="common">Crabtreella saccharophila</name>
    <dbReference type="NCBI Taxonomy" id="352475"/>
    <lineage>
        <taxon>Bacteria</taxon>
        <taxon>Pseudomonadati</taxon>
        <taxon>Pseudomonadota</taxon>
        <taxon>Alphaproteobacteria</taxon>
        <taxon>Hyphomicrobiales</taxon>
        <taxon>Rhizobiaceae</taxon>
        <taxon>Shinella</taxon>
    </lineage>
</organism>
<dbReference type="AlphaFoldDB" id="A0A6N8T781"/>
<keyword evidence="7 8" id="KW-0472">Membrane</keyword>
<protein>
    <recommendedName>
        <fullName evidence="8">Probable membrane transporter protein</fullName>
    </recommendedName>
</protein>
<evidence type="ECO:0000256" key="8">
    <source>
        <dbReference type="RuleBase" id="RU363041"/>
    </source>
</evidence>